<dbReference type="Gene3D" id="3.40.50.2000">
    <property type="entry name" value="Glycogen Phosphorylase B"/>
    <property type="match status" value="2"/>
</dbReference>
<proteinExistence type="predicted"/>
<sequence>MNFLLQILSLQVTSHMGLRVIFGDLVCTSDSGEEIVRRLEKISLTEDGLKLFRLAGLRKVMLEHTYQDRLAYIYSKLSNNDKPILLPEVVVISYAKNTVEFDAIVASFNKQKYPHKKLLIVATIANDYRKDELNENVSVISVKESEKINIQEISQTWLATFVPSDYYGSNYLVDLVIATRYTNSGVIGKKSSFRWENDNLAKTYENHEYKVTAGLLPRSSIFNHSTLPSISCADWIKGMYTFTSDTHENFAIDPYNYCMNGYGHCESLTPFSELTIDTGISLIDMQTHAEQITVSNEDIGELQSLSGNDLYSLIRPGKNSCCVTEAALGKMKISSSLEDGKHEYWYSRKDFSLSEMNIHNSTAKLHLETSPGLNIQYVLVYLDVNKQKISHSIHHANKNITAAVPLQCHFIRIGLRIYASGITDISALYLEEKPAPVIHQLATQRYLILTNHYPSYDNLYRNGFVHSRARAYAEHGIKCDVYKLHGDSQITYDEFEGISVKTGNKKQLLDTLENGAYDKVLVHFLDKDMWHVLSMVQRKIEVITWVHGAEVQPFHRREYNYINSSQEEIQKAKKVSDERISFWRELLKSPPDNLHLVFVSQYFADEVMEDLGFKLPSQSYSIIHNPIDTNIFSYQEKNPSQRLKVLSIRPYASAKYANDLSVKAILELSKEPFFDEMEFRMIGDGPLFDETLEPLRGFKNVHIERRFLKQPEIAELHKHYGIFLTPTRMDAQGVSRDEAMSSGLVPITNAVTAIPEFVDNQCGILASGDDYLGMYAGLKNLYHNSDMFISLSHNAAQRVRKQTDSSIIIKDELSLIMSS</sequence>
<evidence type="ECO:0000313" key="1">
    <source>
        <dbReference type="EMBL" id="AAM22573.1"/>
    </source>
</evidence>
<dbReference type="CDD" id="cd03801">
    <property type="entry name" value="GT4_PimA-like"/>
    <property type="match status" value="1"/>
</dbReference>
<dbReference type="PANTHER" id="PTHR12526:SF630">
    <property type="entry name" value="GLYCOSYLTRANSFERASE"/>
    <property type="match status" value="1"/>
</dbReference>
<accession>Q8KX76</accession>
<reference evidence="1" key="1">
    <citation type="submission" date="2001-05" db="EMBL/GenBank/DDBJ databases">
        <authorList>
            <person name="Zhang Y."/>
            <person name="Leung K.Y."/>
        </authorList>
    </citation>
    <scope>NUCLEOTIDE SEQUENCE</scope>
    <source>
        <strain evidence="1">PPD134/91</strain>
    </source>
</reference>
<dbReference type="EMBL" id="AF375657">
    <property type="protein sequence ID" value="AAM22573.1"/>
    <property type="molecule type" value="Genomic_DNA"/>
</dbReference>
<gene>
    <name evidence="1" type="primary">acbV</name>
</gene>
<dbReference type="SUPFAM" id="SSF53756">
    <property type="entry name" value="UDP-Glycosyltransferase/glycogen phosphorylase"/>
    <property type="match status" value="1"/>
</dbReference>
<dbReference type="CAZy" id="GT4">
    <property type="family name" value="Glycosyltransferase Family 4"/>
</dbReference>
<dbReference type="AlphaFoldDB" id="Q8KX76"/>
<dbReference type="PANTHER" id="PTHR12526">
    <property type="entry name" value="GLYCOSYLTRANSFERASE"/>
    <property type="match status" value="1"/>
</dbReference>
<name>Q8KX76_AERHY</name>
<protein>
    <submittedName>
        <fullName evidence="1">AcbV</fullName>
    </submittedName>
</protein>
<dbReference type="Pfam" id="PF13692">
    <property type="entry name" value="Glyco_trans_1_4"/>
    <property type="match status" value="1"/>
</dbReference>
<organism evidence="1">
    <name type="scientific">Aeromonas hydrophila</name>
    <dbReference type="NCBI Taxonomy" id="644"/>
    <lineage>
        <taxon>Bacteria</taxon>
        <taxon>Pseudomonadati</taxon>
        <taxon>Pseudomonadota</taxon>
        <taxon>Gammaproteobacteria</taxon>
        <taxon>Aeromonadales</taxon>
        <taxon>Aeromonadaceae</taxon>
        <taxon>Aeromonas</taxon>
    </lineage>
</organism>
<reference evidence="1" key="2">
    <citation type="journal article" date="2002" name="Infect. Immun.">
        <title>Novel Aeromonas hydrophila PPD134/91 genes involved in O-antigen and capsule biosynthesis.</title>
        <authorList>
            <person name="Zhang Y.L."/>
            <person name="Arakawa E."/>
            <person name="Leung K.Y."/>
        </authorList>
    </citation>
    <scope>NUCLEOTIDE SEQUENCE</scope>
    <source>
        <strain evidence="1">PPD134/91</strain>
    </source>
</reference>